<accession>A0ACB8F8L4</accession>
<name>A0ACB8F8L4_9SAUR</name>
<evidence type="ECO:0000313" key="2">
    <source>
        <dbReference type="Proteomes" id="UP000827872"/>
    </source>
</evidence>
<reference evidence="1" key="1">
    <citation type="submission" date="2021-08" db="EMBL/GenBank/DDBJ databases">
        <title>The first chromosome-level gecko genome reveals the dynamic sex chromosomes of Neotropical dwarf geckos (Sphaerodactylidae: Sphaerodactylus).</title>
        <authorList>
            <person name="Pinto B.J."/>
            <person name="Keating S.E."/>
            <person name="Gamble T."/>
        </authorList>
    </citation>
    <scope>NUCLEOTIDE SEQUENCE</scope>
    <source>
        <strain evidence="1">TG3544</strain>
    </source>
</reference>
<protein>
    <submittedName>
        <fullName evidence="1">Uncharacterized protein</fullName>
    </submittedName>
</protein>
<evidence type="ECO:0000313" key="1">
    <source>
        <dbReference type="EMBL" id="KAH8001085.1"/>
    </source>
</evidence>
<dbReference type="EMBL" id="CM037618">
    <property type="protein sequence ID" value="KAH8001085.1"/>
    <property type="molecule type" value="Genomic_DNA"/>
</dbReference>
<dbReference type="Proteomes" id="UP000827872">
    <property type="component" value="Linkage Group LG05"/>
</dbReference>
<comment type="caution">
    <text evidence="1">The sequence shown here is derived from an EMBL/GenBank/DDBJ whole genome shotgun (WGS) entry which is preliminary data.</text>
</comment>
<gene>
    <name evidence="1" type="ORF">K3G42_030573</name>
</gene>
<sequence>MEWRDSPPSTQSAPLPSSGQPGLLLRSCQGRRQPVTTLKVARIDWRWKENALAHHTDQYQTQELVVRRGKPWTLTLTFSGTKPSGNLTFIVETGATAALQAKTRVAFSVTRAHNGAWSAVQTSSDASSVTVSISSPANAIIGRYNLSVRAGSGSTTPHTTLGTLALLFNPWLQGDDVFMSNSAERQEYVLLEFGLVFVGSSNRISRSGWNYGQFQAGILDICLAMLDRSRSFLQDPLSDLTRRNDPKHVGRVLSAMVNSNDDRGVLQGNWSGNYQGGENPSSWTGSVDILRQWKSSGFKPVKYGQCWVFAGVLTTVLRCLGMATRMITNFDSAHDTDRNLTVDVYYDESGNPLSIGADSVWNFHVWNESWFVRPDLGSAFNGWQVIPLGFNVPARKERSSGLFQCGPASLVAIKEGDVDLRYDCPFVFAEVNADRVTWTYNTSTGVKKRLYTETKSIGQSTSTKAVGSYARVDVTDEYKYTEGSAKERNVFEKARSKLNINTLSSTSAYLLPPKPSISGKFKLERTPEVGKDIHLALMLTNHASEPKTTEVNMTAWTIVYTGKPIHEVWKNTQSVTLNPKEEKTFPVKIAYEDYQQHLTTDNMIQTTALCHPQEREGDGDALVERVITLENPSLTMKVLGQARVNKTVQVEVLFTNPLAESVKDCVLQVEGSDLLAEKLRLDARPLEARQQEVIQFALTPTKAGTKQLLANFSCDKFQDIKGFETVEVAHSPSVACLGCRRLAACLLAQRVSRGGERAEGGIMATIHVTRQAPACAGSAPSPCAPEELPPASPPRKPPHG</sequence>
<keyword evidence="2" id="KW-1185">Reference proteome</keyword>
<organism evidence="1 2">
    <name type="scientific">Sphaerodactylus townsendi</name>
    <dbReference type="NCBI Taxonomy" id="933632"/>
    <lineage>
        <taxon>Eukaryota</taxon>
        <taxon>Metazoa</taxon>
        <taxon>Chordata</taxon>
        <taxon>Craniata</taxon>
        <taxon>Vertebrata</taxon>
        <taxon>Euteleostomi</taxon>
        <taxon>Lepidosauria</taxon>
        <taxon>Squamata</taxon>
        <taxon>Bifurcata</taxon>
        <taxon>Gekkota</taxon>
        <taxon>Sphaerodactylidae</taxon>
        <taxon>Sphaerodactylus</taxon>
    </lineage>
</organism>
<proteinExistence type="predicted"/>